<evidence type="ECO:0000259" key="3">
    <source>
        <dbReference type="Pfam" id="PF02525"/>
    </source>
</evidence>
<keyword evidence="5" id="KW-1185">Reference proteome</keyword>
<feature type="domain" description="Flavodoxin-like fold" evidence="3">
    <location>
        <begin position="3"/>
        <end position="190"/>
    </location>
</feature>
<protein>
    <recommendedName>
        <fullName evidence="3">Flavodoxin-like fold domain-containing protein</fullName>
    </recommendedName>
</protein>
<dbReference type="InterPro" id="IPR003680">
    <property type="entry name" value="Flavodoxin_fold"/>
</dbReference>
<dbReference type="InterPro" id="IPR051545">
    <property type="entry name" value="NAD(P)H_dehydrogenase_qn"/>
</dbReference>
<gene>
    <name evidence="4" type="ORF">FC18_GL001396</name>
</gene>
<comment type="caution">
    <text evidence="4">The sequence shown here is derived from an EMBL/GenBank/DDBJ whole genome shotgun (WGS) entry which is preliminary data.</text>
</comment>
<keyword evidence="2" id="KW-0560">Oxidoreductase</keyword>
<reference evidence="4 5" key="1">
    <citation type="journal article" date="2015" name="Genome Announc.">
        <title>Expanding the biotechnology potential of lactobacilli through comparative genomics of 213 strains and associated genera.</title>
        <authorList>
            <person name="Sun Z."/>
            <person name="Harris H.M."/>
            <person name="McCann A."/>
            <person name="Guo C."/>
            <person name="Argimon S."/>
            <person name="Zhang W."/>
            <person name="Yang X."/>
            <person name="Jeffery I.B."/>
            <person name="Cooney J.C."/>
            <person name="Kagawa T.F."/>
            <person name="Liu W."/>
            <person name="Song Y."/>
            <person name="Salvetti E."/>
            <person name="Wrobel A."/>
            <person name="Rasinkangas P."/>
            <person name="Parkhill J."/>
            <person name="Rea M.C."/>
            <person name="O'Sullivan O."/>
            <person name="Ritari J."/>
            <person name="Douillard F.P."/>
            <person name="Paul Ross R."/>
            <person name="Yang R."/>
            <person name="Briner A.E."/>
            <person name="Felis G.E."/>
            <person name="de Vos W.M."/>
            <person name="Barrangou R."/>
            <person name="Klaenhammer T.R."/>
            <person name="Caufield P.W."/>
            <person name="Cui Y."/>
            <person name="Zhang H."/>
            <person name="O'Toole P.W."/>
        </authorList>
    </citation>
    <scope>NUCLEOTIDE SEQUENCE [LARGE SCALE GENOMIC DNA]</scope>
    <source>
        <strain evidence="4 5">DSM 20505</strain>
    </source>
</reference>
<dbReference type="PATRIC" id="fig|1291052.5.peg.1415"/>
<evidence type="ECO:0000256" key="1">
    <source>
        <dbReference type="ARBA" id="ARBA00006252"/>
    </source>
</evidence>
<organism evidence="4 5">
    <name type="scientific">Lacticaseibacillus sharpeae JCM 1186 = DSM 20505</name>
    <dbReference type="NCBI Taxonomy" id="1291052"/>
    <lineage>
        <taxon>Bacteria</taxon>
        <taxon>Bacillati</taxon>
        <taxon>Bacillota</taxon>
        <taxon>Bacilli</taxon>
        <taxon>Lactobacillales</taxon>
        <taxon>Lactobacillaceae</taxon>
        <taxon>Lacticaseibacillus</taxon>
    </lineage>
</organism>
<dbReference type="RefSeq" id="WP_054679170.1">
    <property type="nucleotide sequence ID" value="NZ_AYYO01000023.1"/>
</dbReference>
<dbReference type="InterPro" id="IPR029039">
    <property type="entry name" value="Flavoprotein-like_sf"/>
</dbReference>
<accession>A0A0R1ZWD3</accession>
<comment type="similarity">
    <text evidence="1">Belongs to the NAD(P)H dehydrogenase (quinone) family.</text>
</comment>
<dbReference type="Pfam" id="PF02525">
    <property type="entry name" value="Flavodoxin_2"/>
    <property type="match status" value="1"/>
</dbReference>
<dbReference type="GO" id="GO:0005829">
    <property type="term" value="C:cytosol"/>
    <property type="evidence" value="ECO:0007669"/>
    <property type="project" value="TreeGrafter"/>
</dbReference>
<evidence type="ECO:0000313" key="5">
    <source>
        <dbReference type="Proteomes" id="UP000051679"/>
    </source>
</evidence>
<evidence type="ECO:0000256" key="2">
    <source>
        <dbReference type="ARBA" id="ARBA00023002"/>
    </source>
</evidence>
<dbReference type="STRING" id="1291052.FC18_GL001396"/>
<name>A0A0R1ZWD3_9LACO</name>
<dbReference type="SUPFAM" id="SSF52218">
    <property type="entry name" value="Flavoproteins"/>
    <property type="match status" value="1"/>
</dbReference>
<dbReference type="GO" id="GO:0003955">
    <property type="term" value="F:NAD(P)H dehydrogenase (quinone) activity"/>
    <property type="evidence" value="ECO:0007669"/>
    <property type="project" value="TreeGrafter"/>
</dbReference>
<dbReference type="AlphaFoldDB" id="A0A0R1ZWD3"/>
<sequence length="196" mass="21901">MTKNTAIVYYHPYAGSFCHGILEAVTSGVQQAGGTVDLIDLGADGFNPVMSGADLLAFRKHAMVDPQAQAYVARLQKADELVLIFPIWWELMPAMVKGFIDKVIFPGSTYEYTHGGKGMRTLLTNVQRVQVYTTMNTPGWLYRTLYGNAIQRSLIRGTLRKSGLRNVHLKAFYVVKGTKRAQLARQLAQITRSFQQ</sequence>
<dbReference type="PANTHER" id="PTHR10204:SF34">
    <property type="entry name" value="NAD(P)H DEHYDROGENASE [QUINONE] 1 ISOFORM 1"/>
    <property type="match status" value="1"/>
</dbReference>
<dbReference type="PANTHER" id="PTHR10204">
    <property type="entry name" value="NAD P H OXIDOREDUCTASE-RELATED"/>
    <property type="match status" value="1"/>
</dbReference>
<proteinExistence type="inferred from homology"/>
<dbReference type="Gene3D" id="3.40.50.360">
    <property type="match status" value="1"/>
</dbReference>
<dbReference type="EMBL" id="AYYO01000023">
    <property type="protein sequence ID" value="KRM55363.1"/>
    <property type="molecule type" value="Genomic_DNA"/>
</dbReference>
<evidence type="ECO:0000313" key="4">
    <source>
        <dbReference type="EMBL" id="KRM55363.1"/>
    </source>
</evidence>
<dbReference type="Proteomes" id="UP000051679">
    <property type="component" value="Unassembled WGS sequence"/>
</dbReference>
<dbReference type="OrthoDB" id="9798454at2"/>